<accession>A0AC60PRK1</accession>
<protein>
    <submittedName>
        <fullName evidence="1">Uncharacterized protein</fullName>
    </submittedName>
</protein>
<organism evidence="1 2">
    <name type="scientific">Ixodes persulcatus</name>
    <name type="common">Taiga tick</name>
    <dbReference type="NCBI Taxonomy" id="34615"/>
    <lineage>
        <taxon>Eukaryota</taxon>
        <taxon>Metazoa</taxon>
        <taxon>Ecdysozoa</taxon>
        <taxon>Arthropoda</taxon>
        <taxon>Chelicerata</taxon>
        <taxon>Arachnida</taxon>
        <taxon>Acari</taxon>
        <taxon>Parasitiformes</taxon>
        <taxon>Ixodida</taxon>
        <taxon>Ixodoidea</taxon>
        <taxon>Ixodidae</taxon>
        <taxon>Ixodinae</taxon>
        <taxon>Ixodes</taxon>
    </lineage>
</organism>
<evidence type="ECO:0000313" key="1">
    <source>
        <dbReference type="EMBL" id="KAG0423613.1"/>
    </source>
</evidence>
<evidence type="ECO:0000313" key="2">
    <source>
        <dbReference type="Proteomes" id="UP000805193"/>
    </source>
</evidence>
<dbReference type="Proteomes" id="UP000805193">
    <property type="component" value="Unassembled WGS sequence"/>
</dbReference>
<name>A0AC60PRK1_IXOPE</name>
<reference evidence="1 2" key="1">
    <citation type="journal article" date="2020" name="Cell">
        <title>Large-Scale Comparative Analyses of Tick Genomes Elucidate Their Genetic Diversity and Vector Capacities.</title>
        <authorList>
            <consortium name="Tick Genome and Microbiome Consortium (TIGMIC)"/>
            <person name="Jia N."/>
            <person name="Wang J."/>
            <person name="Shi W."/>
            <person name="Du L."/>
            <person name="Sun Y."/>
            <person name="Zhan W."/>
            <person name="Jiang J.F."/>
            <person name="Wang Q."/>
            <person name="Zhang B."/>
            <person name="Ji P."/>
            <person name="Bell-Sakyi L."/>
            <person name="Cui X.M."/>
            <person name="Yuan T.T."/>
            <person name="Jiang B.G."/>
            <person name="Yang W.F."/>
            <person name="Lam T.T."/>
            <person name="Chang Q.C."/>
            <person name="Ding S.J."/>
            <person name="Wang X.J."/>
            <person name="Zhu J.G."/>
            <person name="Ruan X.D."/>
            <person name="Zhao L."/>
            <person name="Wei J.T."/>
            <person name="Ye R.Z."/>
            <person name="Que T.C."/>
            <person name="Du C.H."/>
            <person name="Zhou Y.H."/>
            <person name="Cheng J.X."/>
            <person name="Dai P.F."/>
            <person name="Guo W.B."/>
            <person name="Han X.H."/>
            <person name="Huang E.J."/>
            <person name="Li L.F."/>
            <person name="Wei W."/>
            <person name="Gao Y.C."/>
            <person name="Liu J.Z."/>
            <person name="Shao H.Z."/>
            <person name="Wang X."/>
            <person name="Wang C.C."/>
            <person name="Yang T.C."/>
            <person name="Huo Q.B."/>
            <person name="Li W."/>
            <person name="Chen H.Y."/>
            <person name="Chen S.E."/>
            <person name="Zhou L.G."/>
            <person name="Ni X.B."/>
            <person name="Tian J.H."/>
            <person name="Sheng Y."/>
            <person name="Liu T."/>
            <person name="Pan Y.S."/>
            <person name="Xia L.Y."/>
            <person name="Li J."/>
            <person name="Zhao F."/>
            <person name="Cao W.C."/>
        </authorList>
    </citation>
    <scope>NUCLEOTIDE SEQUENCE [LARGE SCALE GENOMIC DNA]</scope>
    <source>
        <strain evidence="1">Iper-2018</strain>
    </source>
</reference>
<dbReference type="EMBL" id="JABSTQ010010078">
    <property type="protein sequence ID" value="KAG0423613.1"/>
    <property type="molecule type" value="Genomic_DNA"/>
</dbReference>
<proteinExistence type="predicted"/>
<comment type="caution">
    <text evidence="1">The sequence shown here is derived from an EMBL/GenBank/DDBJ whole genome shotgun (WGS) entry which is preliminary data.</text>
</comment>
<sequence length="590" mass="67064">MFSNWVIRTWPLTNVTNWDLSHVWTFAAELVRDLDLATLVVVSVGVHPDIPGKVVIELDQPSFLLGRADHSASKMVTLFADAVQGTIAALGGQVVSKFEESLINVSRSLASIVRSTKDGRKDYRLEVIGNLDPLIQSLLEKTFRNIFKVMPDQKLLLKSPQYVRTDIATTLSTMQNHDILNYMGFMVLVHVAPFFPRTLLPLRSLFVKAILGRSGSDLSDTSLLCFYAVQRLLPACFAKAALLHQRATSSDVTLRGWISRLERVFIDQLDRFTWVEDLSALLVRYRLRRNPVTSFPETAVFGSDECVFPDAQNHLNTQRPLQSFFDISILNQQLKLQAILTTKIDKVRRHLSGCDLSTEPKYDPTWQKVSLPLAVFNNSVPSNSSAFTFHLSRVAVRFYRALVQMLFENVYEHEVPFLLSEKARRNLTSLLSCFKNNLMQLPISLRVSTVLDEATLIIALLEHTAALRLSLEAFRQLNHISRIWKLDFRFEHLPELSAEQLFFVYFALDNCESVSSAHVTNEDVTLPARYRGPPLCTKVCLKPKKKKKKEEEKEVNTDSRTLATWGLEWCSQSQRGQEAGITREHTNVLV</sequence>
<keyword evidence="2" id="KW-1185">Reference proteome</keyword>
<gene>
    <name evidence="1" type="ORF">HPB47_000614</name>
</gene>